<proteinExistence type="predicted"/>
<dbReference type="RefSeq" id="WP_189963571.1">
    <property type="nucleotide sequence ID" value="NZ_BMUA01000008.1"/>
</dbReference>
<protein>
    <submittedName>
        <fullName evidence="1">Uncharacterized protein</fullName>
    </submittedName>
</protein>
<organism evidence="1 2">
    <name type="scientific">Streptomyces violascens</name>
    <dbReference type="NCBI Taxonomy" id="67381"/>
    <lineage>
        <taxon>Bacteria</taxon>
        <taxon>Bacillati</taxon>
        <taxon>Actinomycetota</taxon>
        <taxon>Actinomycetes</taxon>
        <taxon>Kitasatosporales</taxon>
        <taxon>Streptomycetaceae</taxon>
        <taxon>Streptomyces</taxon>
    </lineage>
</organism>
<comment type="caution">
    <text evidence="1">The sequence shown here is derived from an EMBL/GenBank/DDBJ whole genome shotgun (WGS) entry which is preliminary data.</text>
</comment>
<evidence type="ECO:0000313" key="1">
    <source>
        <dbReference type="EMBL" id="GHI41999.1"/>
    </source>
</evidence>
<sequence>MLDLVVDGVVLRVIAAEEEEQSLDRYRSLAQAVVVLRFETAEAEGNEECAETDDPAG</sequence>
<evidence type="ECO:0000313" key="2">
    <source>
        <dbReference type="Proteomes" id="UP001050808"/>
    </source>
</evidence>
<accession>A0ABQ3QXJ0</accession>
<dbReference type="Proteomes" id="UP001050808">
    <property type="component" value="Unassembled WGS sequence"/>
</dbReference>
<dbReference type="EMBL" id="BNDY01000017">
    <property type="protein sequence ID" value="GHI41999.1"/>
    <property type="molecule type" value="Genomic_DNA"/>
</dbReference>
<gene>
    <name evidence="1" type="ORF">Sviol_64070</name>
</gene>
<reference evidence="1" key="1">
    <citation type="submission" date="2024-05" db="EMBL/GenBank/DDBJ databases">
        <title>Whole genome shotgun sequence of Streptomyces violascens NBRC 12920.</title>
        <authorList>
            <person name="Komaki H."/>
            <person name="Tamura T."/>
        </authorList>
    </citation>
    <scope>NUCLEOTIDE SEQUENCE</scope>
    <source>
        <strain evidence="1">NBRC 12920</strain>
    </source>
</reference>
<name>A0ABQ3QXJ0_9ACTN</name>
<keyword evidence="2" id="KW-1185">Reference proteome</keyword>